<evidence type="ECO:0000256" key="1">
    <source>
        <dbReference type="ARBA" id="ARBA00010928"/>
    </source>
</evidence>
<dbReference type="EMBL" id="NAJQ01000817">
    <property type="protein sequence ID" value="TKA64613.1"/>
    <property type="molecule type" value="Genomic_DNA"/>
</dbReference>
<evidence type="ECO:0000313" key="5">
    <source>
        <dbReference type="EMBL" id="TKA64613.1"/>
    </source>
</evidence>
<reference evidence="5 6" key="1">
    <citation type="submission" date="2017-03" db="EMBL/GenBank/DDBJ databases">
        <title>Genomes of endolithic fungi from Antarctica.</title>
        <authorList>
            <person name="Coleine C."/>
            <person name="Masonjones S."/>
            <person name="Stajich J.E."/>
        </authorList>
    </citation>
    <scope>NUCLEOTIDE SEQUENCE [LARGE SCALE GENOMIC DNA]</scope>
    <source>
        <strain evidence="5 6">CCFEE 5184</strain>
    </source>
</reference>
<proteinExistence type="inferred from homology"/>
<dbReference type="InterPro" id="IPR004104">
    <property type="entry name" value="Gfo/Idh/MocA-like_OxRdtase_C"/>
</dbReference>
<dbReference type="InterPro" id="IPR036291">
    <property type="entry name" value="NAD(P)-bd_dom_sf"/>
</dbReference>
<evidence type="ECO:0000259" key="3">
    <source>
        <dbReference type="Pfam" id="PF01408"/>
    </source>
</evidence>
<feature type="domain" description="Gfo/Idh/MocA-like oxidoreductase N-terminal" evidence="3">
    <location>
        <begin position="4"/>
        <end position="130"/>
    </location>
</feature>
<dbReference type="Gene3D" id="3.30.360.10">
    <property type="entry name" value="Dihydrodipicolinate Reductase, domain 2"/>
    <property type="match status" value="1"/>
</dbReference>
<dbReference type="InterPro" id="IPR000683">
    <property type="entry name" value="Gfo/Idh/MocA-like_OxRdtase_N"/>
</dbReference>
<evidence type="ECO:0008006" key="7">
    <source>
        <dbReference type="Google" id="ProtNLM"/>
    </source>
</evidence>
<dbReference type="Pfam" id="PF02894">
    <property type="entry name" value="GFO_IDH_MocA_C"/>
    <property type="match status" value="1"/>
</dbReference>
<dbReference type="Gene3D" id="3.40.50.720">
    <property type="entry name" value="NAD(P)-binding Rossmann-like Domain"/>
    <property type="match status" value="1"/>
</dbReference>
<dbReference type="PANTHER" id="PTHR43708:SF5">
    <property type="entry name" value="CONSERVED EXPRESSED OXIDOREDUCTASE (EUROFUNG)-RELATED"/>
    <property type="match status" value="1"/>
</dbReference>
<dbReference type="STRING" id="329884.A0A4U0WQA4"/>
<dbReference type="GO" id="GO:0016491">
    <property type="term" value="F:oxidoreductase activity"/>
    <property type="evidence" value="ECO:0007669"/>
    <property type="project" value="UniProtKB-KW"/>
</dbReference>
<dbReference type="GO" id="GO:0000166">
    <property type="term" value="F:nucleotide binding"/>
    <property type="evidence" value="ECO:0007669"/>
    <property type="project" value="InterPro"/>
</dbReference>
<evidence type="ECO:0000259" key="4">
    <source>
        <dbReference type="Pfam" id="PF02894"/>
    </source>
</evidence>
<comment type="caution">
    <text evidence="5">The sequence shown here is derived from an EMBL/GenBank/DDBJ whole genome shotgun (WGS) entry which is preliminary data.</text>
</comment>
<protein>
    <recommendedName>
        <fullName evidence="7">Oxidoreductase</fullName>
    </recommendedName>
</protein>
<feature type="domain" description="Gfo/Idh/MocA-like oxidoreductase C-terminal" evidence="4">
    <location>
        <begin position="146"/>
        <end position="367"/>
    </location>
</feature>
<accession>A0A4U0WQA4</accession>
<comment type="similarity">
    <text evidence="1">Belongs to the Gfo/Idh/MocA family.</text>
</comment>
<dbReference type="Pfam" id="PF01408">
    <property type="entry name" value="GFO_IDH_MocA"/>
    <property type="match status" value="1"/>
</dbReference>
<dbReference type="OrthoDB" id="6417021at2759"/>
<keyword evidence="2" id="KW-0560">Oxidoreductase</keyword>
<dbReference type="Proteomes" id="UP000309340">
    <property type="component" value="Unassembled WGS sequence"/>
</dbReference>
<dbReference type="SUPFAM" id="SSF55347">
    <property type="entry name" value="Glyceraldehyde-3-phosphate dehydrogenase-like, C-terminal domain"/>
    <property type="match status" value="1"/>
</dbReference>
<dbReference type="InterPro" id="IPR051317">
    <property type="entry name" value="Gfo/Idh/MocA_oxidoreduct"/>
</dbReference>
<dbReference type="PANTHER" id="PTHR43708">
    <property type="entry name" value="CONSERVED EXPRESSED OXIDOREDUCTASE (EUROFUNG)"/>
    <property type="match status" value="1"/>
</dbReference>
<dbReference type="AlphaFoldDB" id="A0A4U0WQA4"/>
<keyword evidence="6" id="KW-1185">Reference proteome</keyword>
<name>A0A4U0WQA4_9PEZI</name>
<dbReference type="SUPFAM" id="SSF51735">
    <property type="entry name" value="NAD(P)-binding Rossmann-fold domains"/>
    <property type="match status" value="1"/>
</dbReference>
<evidence type="ECO:0000313" key="6">
    <source>
        <dbReference type="Proteomes" id="UP000309340"/>
    </source>
</evidence>
<evidence type="ECO:0000256" key="2">
    <source>
        <dbReference type="ARBA" id="ARBA00023002"/>
    </source>
</evidence>
<sequence length="372" mass="41515">MAPIKIGLLGYGFSTKCFHLPFILPNPDFEVYAFLQRKEPPKDKSNVEAGVHCTIDYPNSKHYRTIDEFCADPEIELVSVCTAVGAHVEHAEKALLAGKHVVVEKPFTTTSAEADHLIEVAKKSGKVLTVFQNRRYDSDFLTLKHLFNQKAFGEVTEFQNHYDSDNPEWARWTDMGRSPGGGMLFGLGTHSIDQTLLLFGKPKSVTGFVRALRKEGRGSATDDTFTVILQYDGEQKELICTVKTTVISPLPMERMPKFLIRGTTGAFVKTGEDPQVDHHFAGMKADDAKFGLEPESYYGYLSTTGDSALGESKRVVQSERGSYMDYYRDVAKAIRDKGEVVVKPEESRMGLRVIELARESAEKGVTVPWSEK</sequence>
<organism evidence="5 6">
    <name type="scientific">Friedmanniomyces simplex</name>
    <dbReference type="NCBI Taxonomy" id="329884"/>
    <lineage>
        <taxon>Eukaryota</taxon>
        <taxon>Fungi</taxon>
        <taxon>Dikarya</taxon>
        <taxon>Ascomycota</taxon>
        <taxon>Pezizomycotina</taxon>
        <taxon>Dothideomycetes</taxon>
        <taxon>Dothideomycetidae</taxon>
        <taxon>Mycosphaerellales</taxon>
        <taxon>Teratosphaeriaceae</taxon>
        <taxon>Friedmanniomyces</taxon>
    </lineage>
</organism>
<gene>
    <name evidence="5" type="ORF">B0A55_10051</name>
</gene>